<evidence type="ECO:0000256" key="3">
    <source>
        <dbReference type="ARBA" id="ARBA00013208"/>
    </source>
</evidence>
<evidence type="ECO:0000313" key="9">
    <source>
        <dbReference type="Proteomes" id="UP001409291"/>
    </source>
</evidence>
<comment type="caution">
    <text evidence="6">Lacks conserved residue(s) required for the propagation of feature annotation.</text>
</comment>
<organism evidence="8 9">
    <name type="scientific">Sphingobacterium kitahiroshimense</name>
    <dbReference type="NCBI Taxonomy" id="470446"/>
    <lineage>
        <taxon>Bacteria</taxon>
        <taxon>Pseudomonadati</taxon>
        <taxon>Bacteroidota</taxon>
        <taxon>Sphingobacteriia</taxon>
        <taxon>Sphingobacteriales</taxon>
        <taxon>Sphingobacteriaceae</taxon>
        <taxon>Sphingobacterium</taxon>
    </lineage>
</organism>
<feature type="domain" description="Peptidase S26" evidence="7">
    <location>
        <begin position="127"/>
        <end position="271"/>
    </location>
</feature>
<dbReference type="PRINTS" id="PR00727">
    <property type="entry name" value="LEADERPTASE"/>
</dbReference>
<evidence type="ECO:0000256" key="2">
    <source>
        <dbReference type="ARBA" id="ARBA00009370"/>
    </source>
</evidence>
<dbReference type="Pfam" id="PF18936">
    <property type="entry name" value="DUF5684"/>
    <property type="match status" value="1"/>
</dbReference>
<dbReference type="EC" id="3.4.21.89" evidence="3 6"/>
<sequence>MWYIIFAVLTVVAHYGLWKLFVKAGRPGWEALVPFYREYVMAQLTGRAKWIVVLLLVPIVNIFIFYGLYLDLIKAFGKRRFWENTAAVLAPFIVLPIWGNDPLVKYLGNPNSEEFKKKYFYKKSMAREWADAIVFATVAASLIRGFLIEAYMIPTGSMERTLLVGDFLFVSKLNYGPRIPMTPLAFPFAHHTMPLTGGKAYSELIELPYKRLPGFQDIKRNDVVVFNYPMEADAPYNRPVDKRENYIKRCVGMPGDEVSMANAVFFVNGKPGFNPPEGQLDYIVVTDQSGLDLRVMKEKRLEMSDTGQPNIYQVFMTADEAAMVKGWINVKEVVPNIRKAGENEDGTFPHVASLNWNFDNFGPIKVPSKGWTVQLDSATMPLYERAITVYEGNKLENKSDGIYINGVKANSYTFKMNYYWMMGDNRHNSLDSRGWGFVPEDHIVGKALFTWLSLDELGSGLSKIRWNRIFKGIE</sequence>
<dbReference type="InterPro" id="IPR036286">
    <property type="entry name" value="LexA/Signal_pep-like_sf"/>
</dbReference>
<comment type="caution">
    <text evidence="8">The sequence shown here is derived from an EMBL/GenBank/DDBJ whole genome shotgun (WGS) entry which is preliminary data.</text>
</comment>
<dbReference type="Proteomes" id="UP001409291">
    <property type="component" value="Unassembled WGS sequence"/>
</dbReference>
<dbReference type="SUPFAM" id="SSF51306">
    <property type="entry name" value="LexA/Signal peptidase"/>
    <property type="match status" value="1"/>
</dbReference>
<comment type="subcellular location">
    <subcellularLocation>
        <location evidence="6">Membrane</location>
        <topology evidence="6">Single-pass type II membrane protein</topology>
    </subcellularLocation>
</comment>
<dbReference type="EMBL" id="JBDJNQ010000002">
    <property type="protein sequence ID" value="MEN5376792.1"/>
    <property type="molecule type" value="Genomic_DNA"/>
</dbReference>
<feature type="transmembrane region" description="Helical" evidence="6">
    <location>
        <begin position="81"/>
        <end position="99"/>
    </location>
</feature>
<evidence type="ECO:0000256" key="4">
    <source>
        <dbReference type="ARBA" id="ARBA00019232"/>
    </source>
</evidence>
<feature type="transmembrane region" description="Helical" evidence="6">
    <location>
        <begin position="48"/>
        <end position="69"/>
    </location>
</feature>
<keyword evidence="5 6" id="KW-0378">Hydrolase</keyword>
<dbReference type="PANTHER" id="PTHR43390:SF1">
    <property type="entry name" value="CHLOROPLAST PROCESSING PEPTIDASE"/>
    <property type="match status" value="1"/>
</dbReference>
<dbReference type="InterPro" id="IPR019533">
    <property type="entry name" value="Peptidase_S26"/>
</dbReference>
<dbReference type="InterPro" id="IPR019758">
    <property type="entry name" value="Pept_S26A_signal_pept_1_CS"/>
</dbReference>
<keyword evidence="9" id="KW-1185">Reference proteome</keyword>
<comment type="catalytic activity">
    <reaction evidence="1 6">
        <text>Cleavage of hydrophobic, N-terminal signal or leader sequences from secreted and periplasmic proteins.</text>
        <dbReference type="EC" id="3.4.21.89"/>
    </reaction>
</comment>
<accession>A0ABV0BTT5</accession>
<reference evidence="8 9" key="1">
    <citation type="submission" date="2024-04" db="EMBL/GenBank/DDBJ databases">
        <title>WGS of bacteria from Torrens River.</title>
        <authorList>
            <person name="Wyrsch E.R."/>
            <person name="Drigo B."/>
        </authorList>
    </citation>
    <scope>NUCLEOTIDE SEQUENCE [LARGE SCALE GENOMIC DNA]</scope>
    <source>
        <strain evidence="8 9">TWI391</strain>
    </source>
</reference>
<feature type="transmembrane region" description="Helical" evidence="6">
    <location>
        <begin position="132"/>
        <end position="153"/>
    </location>
</feature>
<dbReference type="NCBIfam" id="TIGR02227">
    <property type="entry name" value="sigpep_I_bact"/>
    <property type="match status" value="1"/>
</dbReference>
<dbReference type="Pfam" id="PF10502">
    <property type="entry name" value="Peptidase_S26"/>
    <property type="match status" value="2"/>
</dbReference>
<dbReference type="InterPro" id="IPR043739">
    <property type="entry name" value="DUF5684"/>
</dbReference>
<evidence type="ECO:0000313" key="8">
    <source>
        <dbReference type="EMBL" id="MEN5376792.1"/>
    </source>
</evidence>
<dbReference type="Gene3D" id="2.10.109.10">
    <property type="entry name" value="Umud Fragment, subunit A"/>
    <property type="match status" value="2"/>
</dbReference>
<evidence type="ECO:0000259" key="7">
    <source>
        <dbReference type="Pfam" id="PF10502"/>
    </source>
</evidence>
<keyword evidence="6" id="KW-0812">Transmembrane</keyword>
<dbReference type="RefSeq" id="WP_346580928.1">
    <property type="nucleotide sequence ID" value="NZ_JBDJLH010000003.1"/>
</dbReference>
<dbReference type="PROSITE" id="PS00761">
    <property type="entry name" value="SPASE_I_3"/>
    <property type="match status" value="1"/>
</dbReference>
<evidence type="ECO:0000256" key="5">
    <source>
        <dbReference type="ARBA" id="ARBA00022801"/>
    </source>
</evidence>
<proteinExistence type="inferred from homology"/>
<dbReference type="PANTHER" id="PTHR43390">
    <property type="entry name" value="SIGNAL PEPTIDASE I"/>
    <property type="match status" value="1"/>
</dbReference>
<feature type="domain" description="Peptidase S26" evidence="7">
    <location>
        <begin position="414"/>
        <end position="451"/>
    </location>
</feature>
<protein>
    <recommendedName>
        <fullName evidence="4 6">Signal peptidase I</fullName>
        <ecNumber evidence="3 6">3.4.21.89</ecNumber>
    </recommendedName>
</protein>
<dbReference type="InterPro" id="IPR000223">
    <property type="entry name" value="Pept_S26A_signal_pept_1"/>
</dbReference>
<gene>
    <name evidence="8" type="primary">lepB</name>
    <name evidence="8" type="ORF">ABE541_05930</name>
</gene>
<evidence type="ECO:0000256" key="1">
    <source>
        <dbReference type="ARBA" id="ARBA00000677"/>
    </source>
</evidence>
<keyword evidence="6" id="KW-0472">Membrane</keyword>
<dbReference type="GO" id="GO:0009003">
    <property type="term" value="F:signal peptidase activity"/>
    <property type="evidence" value="ECO:0007669"/>
    <property type="project" value="UniProtKB-EC"/>
</dbReference>
<keyword evidence="6" id="KW-1133">Transmembrane helix</keyword>
<comment type="similarity">
    <text evidence="2 6">Belongs to the peptidase S26 family.</text>
</comment>
<name>A0ABV0BTT5_9SPHI</name>
<evidence type="ECO:0000256" key="6">
    <source>
        <dbReference type="RuleBase" id="RU362042"/>
    </source>
</evidence>
<dbReference type="CDD" id="cd06530">
    <property type="entry name" value="S26_SPase_I"/>
    <property type="match status" value="2"/>
</dbReference>
<keyword evidence="6" id="KW-0645">Protease</keyword>